<dbReference type="AlphaFoldDB" id="A0A2S7BYM6"/>
<name>A0A2S7BYM6_9XANT</name>
<dbReference type="Gene3D" id="1.20.1290.10">
    <property type="entry name" value="AhpD-like"/>
    <property type="match status" value="1"/>
</dbReference>
<dbReference type="PANTHER" id="PTHR33570">
    <property type="entry name" value="4-CARBOXYMUCONOLACTONE DECARBOXYLASE FAMILY PROTEIN"/>
    <property type="match status" value="1"/>
</dbReference>
<dbReference type="Pfam" id="PF02627">
    <property type="entry name" value="CMD"/>
    <property type="match status" value="2"/>
</dbReference>
<feature type="domain" description="Carboxymuconolactone decarboxylase-like" evidence="1">
    <location>
        <begin position="34"/>
        <end position="103"/>
    </location>
</feature>
<accession>A0A2S7BYM6</accession>
<gene>
    <name evidence="2" type="ORF">XdyCFBP7245_18215</name>
</gene>
<evidence type="ECO:0000313" key="3">
    <source>
        <dbReference type="Proteomes" id="UP000238908"/>
    </source>
</evidence>
<evidence type="ECO:0000259" key="1">
    <source>
        <dbReference type="Pfam" id="PF02627"/>
    </source>
</evidence>
<dbReference type="InterPro" id="IPR052512">
    <property type="entry name" value="4CMD/NDH-1_regulator"/>
</dbReference>
<dbReference type="Proteomes" id="UP000238908">
    <property type="component" value="Unassembled WGS sequence"/>
</dbReference>
<protein>
    <submittedName>
        <fullName evidence="2">Carboxymuconolactone decarboxylase</fullName>
    </submittedName>
</protein>
<dbReference type="RefSeq" id="WP_104616917.1">
    <property type="nucleotide sequence ID" value="NZ_CP167817.1"/>
</dbReference>
<comment type="caution">
    <text evidence="2">The sequence shown here is derived from an EMBL/GenBank/DDBJ whole genome shotgun (WGS) entry which is preliminary data.</text>
</comment>
<proteinExistence type="predicted"/>
<reference evidence="2 3" key="1">
    <citation type="submission" date="2016-08" db="EMBL/GenBank/DDBJ databases">
        <authorList>
            <person name="Seilhamer J.J."/>
        </authorList>
    </citation>
    <scope>NUCLEOTIDE SEQUENCE [LARGE SCALE GENOMIC DNA]</scope>
    <source>
        <strain evidence="2 3">CFBP7245</strain>
    </source>
</reference>
<dbReference type="PANTHER" id="PTHR33570:SF9">
    <property type="entry name" value="BLL4600 PROTEIN"/>
    <property type="match status" value="1"/>
</dbReference>
<sequence>MSNPDVQQTDPLFRMIGAVASVLLPYTKDRIVDELWSRPDLAPRERALVTVAILVSRNAGGAYPHYMNKALDSGLEPAELSELLAHLAFYASFAYAFGAIGVLKGIFDERGIGVYQLPGTSPTLLATEDVLPDAAERTAFLAANVAPASEALRHFTEEPLHGEVWRRPGLAARDRSLAMIASFAAQGQLASLPTYLAHALTLGVTEQEVGELLAHVAFYSGWGNAIQAAGVLTRYYEIRRSV</sequence>
<dbReference type="GO" id="GO:0051920">
    <property type="term" value="F:peroxiredoxin activity"/>
    <property type="evidence" value="ECO:0007669"/>
    <property type="project" value="InterPro"/>
</dbReference>
<feature type="domain" description="Carboxymuconolactone decarboxylase-like" evidence="1">
    <location>
        <begin position="160"/>
        <end position="233"/>
    </location>
</feature>
<dbReference type="EMBL" id="MDEE01000035">
    <property type="protein sequence ID" value="PPU54394.1"/>
    <property type="molecule type" value="Genomic_DNA"/>
</dbReference>
<dbReference type="InterPro" id="IPR029032">
    <property type="entry name" value="AhpD-like"/>
</dbReference>
<evidence type="ECO:0000313" key="2">
    <source>
        <dbReference type="EMBL" id="PPU54394.1"/>
    </source>
</evidence>
<organism evidence="2 3">
    <name type="scientific">Xanthomonas dyei</name>
    <dbReference type="NCBI Taxonomy" id="743699"/>
    <lineage>
        <taxon>Bacteria</taxon>
        <taxon>Pseudomonadati</taxon>
        <taxon>Pseudomonadota</taxon>
        <taxon>Gammaproteobacteria</taxon>
        <taxon>Lysobacterales</taxon>
        <taxon>Lysobacteraceae</taxon>
        <taxon>Xanthomonas</taxon>
    </lineage>
</organism>
<dbReference type="InterPro" id="IPR003779">
    <property type="entry name" value="CMD-like"/>
</dbReference>
<dbReference type="SUPFAM" id="SSF69118">
    <property type="entry name" value="AhpD-like"/>
    <property type="match status" value="1"/>
</dbReference>